<sequence>MALIFYDSPFHVTHDEETANKMVIKMDLSIMLMDLIEKQKWTQAEAAEKLGVKQSRISDLMNSKIEKFTIDAMFDMLDKLGFKVSWSMPSQQKATMVIKKAKQPAKI</sequence>
<dbReference type="OrthoDB" id="129377at2"/>
<name>I3CHC0_9GAMM</name>
<organism evidence="2 3">
    <name type="scientific">Beggiatoa alba B18LD</name>
    <dbReference type="NCBI Taxonomy" id="395493"/>
    <lineage>
        <taxon>Bacteria</taxon>
        <taxon>Pseudomonadati</taxon>
        <taxon>Pseudomonadota</taxon>
        <taxon>Gammaproteobacteria</taxon>
        <taxon>Thiotrichales</taxon>
        <taxon>Thiotrichaceae</taxon>
        <taxon>Beggiatoa</taxon>
    </lineage>
</organism>
<accession>I3CHC0</accession>
<dbReference type="SMART" id="SM00530">
    <property type="entry name" value="HTH_XRE"/>
    <property type="match status" value="1"/>
</dbReference>
<evidence type="ECO:0000313" key="3">
    <source>
        <dbReference type="Proteomes" id="UP000005744"/>
    </source>
</evidence>
<dbReference type="Gene3D" id="1.10.260.40">
    <property type="entry name" value="lambda repressor-like DNA-binding domains"/>
    <property type="match status" value="1"/>
</dbReference>
<reference evidence="2 3" key="1">
    <citation type="submission" date="2011-11" db="EMBL/GenBank/DDBJ databases">
        <title>Improved High-Quality Draft sequence of Beggiatoa alba B18lD.</title>
        <authorList>
            <consortium name="US DOE Joint Genome Institute"/>
            <person name="Lucas S."/>
            <person name="Han J."/>
            <person name="Lapidus A."/>
            <person name="Cheng J.-F."/>
            <person name="Goodwin L."/>
            <person name="Pitluck S."/>
            <person name="Peters L."/>
            <person name="Mikhailova N."/>
            <person name="Held B."/>
            <person name="Detter J.C."/>
            <person name="Han C."/>
            <person name="Tapia R."/>
            <person name="Land M."/>
            <person name="Hauser L."/>
            <person name="Kyrpides N."/>
            <person name="Ivanova N."/>
            <person name="Pagani I."/>
            <person name="Samuel K."/>
            <person name="Teske A."/>
            <person name="Mueller J."/>
            <person name="Woyke T."/>
        </authorList>
    </citation>
    <scope>NUCLEOTIDE SEQUENCE [LARGE SCALE GENOMIC DNA]</scope>
    <source>
        <strain evidence="2 3">B18LD</strain>
    </source>
</reference>
<dbReference type="Proteomes" id="UP000005744">
    <property type="component" value="Unassembled WGS sequence"/>
</dbReference>
<proteinExistence type="predicted"/>
<protein>
    <submittedName>
        <fullName evidence="2">Putative conserved small protein</fullName>
    </submittedName>
</protein>
<evidence type="ECO:0000313" key="2">
    <source>
        <dbReference type="EMBL" id="EIJ43013.1"/>
    </source>
</evidence>
<keyword evidence="3" id="KW-1185">Reference proteome</keyword>
<evidence type="ECO:0000259" key="1">
    <source>
        <dbReference type="PROSITE" id="PS50943"/>
    </source>
</evidence>
<gene>
    <name evidence="2" type="ORF">BegalDRAFT_2149</name>
</gene>
<dbReference type="GO" id="GO:0003677">
    <property type="term" value="F:DNA binding"/>
    <property type="evidence" value="ECO:0007669"/>
    <property type="project" value="InterPro"/>
</dbReference>
<dbReference type="InterPro" id="IPR010982">
    <property type="entry name" value="Lambda_DNA-bd_dom_sf"/>
</dbReference>
<dbReference type="CDD" id="cd00093">
    <property type="entry name" value="HTH_XRE"/>
    <property type="match status" value="1"/>
</dbReference>
<dbReference type="HOGENOM" id="CLU_163934_2_1_6"/>
<dbReference type="AlphaFoldDB" id="I3CHC0"/>
<dbReference type="EMBL" id="JH600070">
    <property type="protein sequence ID" value="EIJ43013.1"/>
    <property type="molecule type" value="Genomic_DNA"/>
</dbReference>
<dbReference type="InterPro" id="IPR001387">
    <property type="entry name" value="Cro/C1-type_HTH"/>
</dbReference>
<dbReference type="eggNOG" id="COG5606">
    <property type="taxonomic scope" value="Bacteria"/>
</dbReference>
<dbReference type="Pfam" id="PF13744">
    <property type="entry name" value="HTH_37"/>
    <property type="match status" value="1"/>
</dbReference>
<feature type="domain" description="HTH cro/C1-type" evidence="1">
    <location>
        <begin position="37"/>
        <end position="87"/>
    </location>
</feature>
<dbReference type="PROSITE" id="PS50943">
    <property type="entry name" value="HTH_CROC1"/>
    <property type="match status" value="1"/>
</dbReference>
<dbReference type="STRING" id="395493.BegalDRAFT_2149"/>
<dbReference type="RefSeq" id="WP_002689886.1">
    <property type="nucleotide sequence ID" value="NZ_JH600070.1"/>
</dbReference>
<dbReference type="SUPFAM" id="SSF47413">
    <property type="entry name" value="lambda repressor-like DNA-binding domains"/>
    <property type="match status" value="1"/>
</dbReference>
<dbReference type="InterPro" id="IPR039554">
    <property type="entry name" value="HigA2-like_HTH"/>
</dbReference>